<dbReference type="PROSITE" id="PS00072">
    <property type="entry name" value="ACYL_COA_DH_1"/>
    <property type="match status" value="1"/>
</dbReference>
<keyword evidence="11" id="KW-1185">Reference proteome</keyword>
<dbReference type="InterPro" id="IPR013786">
    <property type="entry name" value="AcylCoA_DH/ox_N"/>
</dbReference>
<dbReference type="Pfam" id="PF02770">
    <property type="entry name" value="Acyl-CoA_dh_M"/>
    <property type="match status" value="1"/>
</dbReference>
<accession>A0A1S1R003</accession>
<organism evidence="10 11">
    <name type="scientific">Parafrankia colletiae</name>
    <dbReference type="NCBI Taxonomy" id="573497"/>
    <lineage>
        <taxon>Bacteria</taxon>
        <taxon>Bacillati</taxon>
        <taxon>Actinomycetota</taxon>
        <taxon>Actinomycetes</taxon>
        <taxon>Frankiales</taxon>
        <taxon>Frankiaceae</taxon>
        <taxon>Parafrankia</taxon>
    </lineage>
</organism>
<dbReference type="InterPro" id="IPR006089">
    <property type="entry name" value="Acyl-CoA_DH_CS"/>
</dbReference>
<keyword evidence="4 6" id="KW-0274">FAD</keyword>
<dbReference type="InterPro" id="IPR037069">
    <property type="entry name" value="AcylCoA_DH/ox_N_sf"/>
</dbReference>
<evidence type="ECO:0000259" key="7">
    <source>
        <dbReference type="Pfam" id="PF00441"/>
    </source>
</evidence>
<dbReference type="InterPro" id="IPR009100">
    <property type="entry name" value="AcylCoA_DH/oxidase_NM_dom_sf"/>
</dbReference>
<evidence type="ECO:0000256" key="1">
    <source>
        <dbReference type="ARBA" id="ARBA00001974"/>
    </source>
</evidence>
<evidence type="ECO:0000256" key="6">
    <source>
        <dbReference type="RuleBase" id="RU362125"/>
    </source>
</evidence>
<keyword evidence="3 6" id="KW-0285">Flavoprotein</keyword>
<dbReference type="Pfam" id="PF00441">
    <property type="entry name" value="Acyl-CoA_dh_1"/>
    <property type="match status" value="1"/>
</dbReference>
<dbReference type="Pfam" id="PF02771">
    <property type="entry name" value="Acyl-CoA_dh_N"/>
    <property type="match status" value="1"/>
</dbReference>
<comment type="cofactor">
    <cofactor evidence="1 6">
        <name>FAD</name>
        <dbReference type="ChEBI" id="CHEBI:57692"/>
    </cofactor>
</comment>
<dbReference type="GO" id="GO:0050660">
    <property type="term" value="F:flavin adenine dinucleotide binding"/>
    <property type="evidence" value="ECO:0007669"/>
    <property type="project" value="InterPro"/>
</dbReference>
<comment type="similarity">
    <text evidence="2 6">Belongs to the acyl-CoA dehydrogenase family.</text>
</comment>
<evidence type="ECO:0000256" key="3">
    <source>
        <dbReference type="ARBA" id="ARBA00022630"/>
    </source>
</evidence>
<keyword evidence="5 6" id="KW-0560">Oxidoreductase</keyword>
<dbReference type="InterPro" id="IPR009075">
    <property type="entry name" value="AcylCo_DH/oxidase_C"/>
</dbReference>
<reference evidence="11" key="1">
    <citation type="submission" date="2016-07" db="EMBL/GenBank/DDBJ databases">
        <title>Sequence Frankia sp. strain CcI1.17.</title>
        <authorList>
            <person name="Ghodhbane-Gtari F."/>
            <person name="Swanson E."/>
            <person name="Gueddou A."/>
            <person name="Morris K."/>
            <person name="Hezbri K."/>
            <person name="Ktari A."/>
            <person name="Nouioui I."/>
            <person name="Abebe-Akele F."/>
            <person name="Simpson S."/>
            <person name="Thomas K."/>
            <person name="Gtari M."/>
            <person name="Tisa L.S."/>
            <person name="Hurst S."/>
        </authorList>
    </citation>
    <scope>NUCLEOTIDE SEQUENCE [LARGE SCALE GENOMIC DNA]</scope>
    <source>
        <strain evidence="11">Cc1.17</strain>
    </source>
</reference>
<dbReference type="GO" id="GO:0003995">
    <property type="term" value="F:acyl-CoA dehydrogenase activity"/>
    <property type="evidence" value="ECO:0007669"/>
    <property type="project" value="InterPro"/>
</dbReference>
<dbReference type="Gene3D" id="2.40.110.10">
    <property type="entry name" value="Butyryl-CoA Dehydrogenase, subunit A, domain 2"/>
    <property type="match status" value="1"/>
</dbReference>
<dbReference type="RefSeq" id="WP_071083396.1">
    <property type="nucleotide sequence ID" value="NZ_MBLM01000080.1"/>
</dbReference>
<dbReference type="EMBL" id="MBLM01000080">
    <property type="protein sequence ID" value="OHV40273.1"/>
    <property type="molecule type" value="Genomic_DNA"/>
</dbReference>
<dbReference type="PANTHER" id="PTHR43292:SF4">
    <property type="entry name" value="ACYL-COA DEHYDROGENASE FADE34"/>
    <property type="match status" value="1"/>
</dbReference>
<evidence type="ECO:0000256" key="4">
    <source>
        <dbReference type="ARBA" id="ARBA00022827"/>
    </source>
</evidence>
<evidence type="ECO:0000313" key="10">
    <source>
        <dbReference type="EMBL" id="OHV40273.1"/>
    </source>
</evidence>
<proteinExistence type="inferred from homology"/>
<evidence type="ECO:0000259" key="9">
    <source>
        <dbReference type="Pfam" id="PF02771"/>
    </source>
</evidence>
<dbReference type="Proteomes" id="UP000179627">
    <property type="component" value="Unassembled WGS sequence"/>
</dbReference>
<sequence>MDFELDESVAAFRAEVREFLAQELTPELDDRAYRSGVSHDAAFARRLAERGWVGPGWERDDGHRRLNPYEVHVLEEELTRAEAPIYAVATTEMVANVIRVVGSAQLRAEILPRFLRGELTIALGMTEPEAGSDVAGVRTRARRDGDRWIVDGQKMFTTNGHVTDYIFLLTRTGTRPDGPRHAGLTMFLVRLDQPGIEVQAVYTLSGERTNIVFLSEVVVEDRWRIGEVDGGWRALMLALQDEHSAAFSPHLDRLLGAVEGWARAGGRLHEPDVQARLGRWATALEVAQLLELRTTWMSAAGQVPVAEGPMSKLFSTESLVSAAEDLTELVGPDALRSRLDPMALADGRIEHALRFSLGTAIYAGTSEIQRNIIAEQACRLPRSQHPSG</sequence>
<dbReference type="GO" id="GO:0005886">
    <property type="term" value="C:plasma membrane"/>
    <property type="evidence" value="ECO:0007669"/>
    <property type="project" value="TreeGrafter"/>
</dbReference>
<gene>
    <name evidence="10" type="ORF">CC117_13985</name>
</gene>
<dbReference type="InterPro" id="IPR052161">
    <property type="entry name" value="Mycobact_Acyl-CoA_DH"/>
</dbReference>
<dbReference type="SUPFAM" id="SSF47203">
    <property type="entry name" value="Acyl-CoA dehydrogenase C-terminal domain-like"/>
    <property type="match status" value="1"/>
</dbReference>
<dbReference type="OrthoDB" id="4759677at2"/>
<dbReference type="AlphaFoldDB" id="A0A1S1R003"/>
<evidence type="ECO:0000256" key="2">
    <source>
        <dbReference type="ARBA" id="ARBA00009347"/>
    </source>
</evidence>
<dbReference type="InterPro" id="IPR006091">
    <property type="entry name" value="Acyl-CoA_Oxase/DH_mid-dom"/>
</dbReference>
<evidence type="ECO:0000313" key="11">
    <source>
        <dbReference type="Proteomes" id="UP000179627"/>
    </source>
</evidence>
<dbReference type="Gene3D" id="1.20.140.10">
    <property type="entry name" value="Butyryl-CoA Dehydrogenase, subunit A, domain 3"/>
    <property type="match status" value="1"/>
</dbReference>
<dbReference type="SUPFAM" id="SSF56645">
    <property type="entry name" value="Acyl-CoA dehydrogenase NM domain-like"/>
    <property type="match status" value="1"/>
</dbReference>
<dbReference type="InterPro" id="IPR036250">
    <property type="entry name" value="AcylCo_DH-like_C"/>
</dbReference>
<feature type="domain" description="Acyl-CoA oxidase/dehydrogenase middle" evidence="8">
    <location>
        <begin position="122"/>
        <end position="215"/>
    </location>
</feature>
<dbReference type="PANTHER" id="PTHR43292">
    <property type="entry name" value="ACYL-COA DEHYDROGENASE"/>
    <property type="match status" value="1"/>
</dbReference>
<name>A0A1S1R003_9ACTN</name>
<comment type="caution">
    <text evidence="10">The sequence shown here is derived from an EMBL/GenBank/DDBJ whole genome shotgun (WGS) entry which is preliminary data.</text>
</comment>
<evidence type="ECO:0000259" key="8">
    <source>
        <dbReference type="Pfam" id="PF02770"/>
    </source>
</evidence>
<evidence type="ECO:0000256" key="5">
    <source>
        <dbReference type="ARBA" id="ARBA00023002"/>
    </source>
</evidence>
<protein>
    <submittedName>
        <fullName evidence="10">Acyl-CoA dehydrogenase</fullName>
    </submittedName>
</protein>
<feature type="domain" description="Acyl-CoA dehydrogenase/oxidase N-terminal" evidence="9">
    <location>
        <begin position="9"/>
        <end position="118"/>
    </location>
</feature>
<dbReference type="Gene3D" id="1.10.540.10">
    <property type="entry name" value="Acyl-CoA dehydrogenase/oxidase, N-terminal domain"/>
    <property type="match status" value="1"/>
</dbReference>
<dbReference type="InterPro" id="IPR046373">
    <property type="entry name" value="Acyl-CoA_Oxase/DH_mid-dom_sf"/>
</dbReference>
<feature type="domain" description="Acyl-CoA dehydrogenase/oxidase C-terminal" evidence="7">
    <location>
        <begin position="268"/>
        <end position="376"/>
    </location>
</feature>